<reference evidence="1" key="1">
    <citation type="submission" date="2018-05" db="EMBL/GenBank/DDBJ databases">
        <authorList>
            <person name="Lanie J.A."/>
            <person name="Ng W.-L."/>
            <person name="Kazmierczak K.M."/>
            <person name="Andrzejewski T.M."/>
            <person name="Davidsen T.M."/>
            <person name="Wayne K.J."/>
            <person name="Tettelin H."/>
            <person name="Glass J.I."/>
            <person name="Rusch D."/>
            <person name="Podicherti R."/>
            <person name="Tsui H.-C.T."/>
            <person name="Winkler M.E."/>
        </authorList>
    </citation>
    <scope>NUCLEOTIDE SEQUENCE</scope>
</reference>
<dbReference type="Gene3D" id="3.90.79.10">
    <property type="entry name" value="Nucleoside Triphosphate Pyrophosphohydrolase"/>
    <property type="match status" value="1"/>
</dbReference>
<sequence>MKYQHKIIKKMKIYDGFFKLHELTFLHKKHNGQWSNEVKREIFSGASVATVLPYDPIK</sequence>
<evidence type="ECO:0000313" key="1">
    <source>
        <dbReference type="EMBL" id="SVE35119.1"/>
    </source>
</evidence>
<proteinExistence type="predicted"/>
<dbReference type="EMBL" id="UINC01211284">
    <property type="protein sequence ID" value="SVE35119.1"/>
    <property type="molecule type" value="Genomic_DNA"/>
</dbReference>
<gene>
    <name evidence="1" type="ORF">METZ01_LOCUS487973</name>
</gene>
<dbReference type="AlphaFoldDB" id="A0A383CST1"/>
<protein>
    <submittedName>
        <fullName evidence="1">Uncharacterized protein</fullName>
    </submittedName>
</protein>
<accession>A0A383CST1</accession>
<organism evidence="1">
    <name type="scientific">marine metagenome</name>
    <dbReference type="NCBI Taxonomy" id="408172"/>
    <lineage>
        <taxon>unclassified sequences</taxon>
        <taxon>metagenomes</taxon>
        <taxon>ecological metagenomes</taxon>
    </lineage>
</organism>
<feature type="non-terminal residue" evidence="1">
    <location>
        <position position="58"/>
    </location>
</feature>
<name>A0A383CST1_9ZZZZ</name>